<keyword evidence="2" id="KW-0378">Hydrolase</keyword>
<dbReference type="GO" id="GO:0016787">
    <property type="term" value="F:hydrolase activity"/>
    <property type="evidence" value="ECO:0007669"/>
    <property type="project" value="UniProtKB-KW"/>
</dbReference>
<dbReference type="Gene3D" id="1.10.3210.10">
    <property type="entry name" value="Hypothetical protein af1432"/>
    <property type="match status" value="1"/>
</dbReference>
<dbReference type="SUPFAM" id="SSF109604">
    <property type="entry name" value="HD-domain/PDEase-like"/>
    <property type="match status" value="1"/>
</dbReference>
<dbReference type="PANTHER" id="PTHR43155:SF2">
    <property type="entry name" value="CYCLIC DI-GMP PHOSPHODIESTERASE PA4108"/>
    <property type="match status" value="1"/>
</dbReference>
<proteinExistence type="predicted"/>
<dbReference type="Proteomes" id="UP001596044">
    <property type="component" value="Unassembled WGS sequence"/>
</dbReference>
<dbReference type="PROSITE" id="PS51832">
    <property type="entry name" value="HD_GYP"/>
    <property type="match status" value="1"/>
</dbReference>
<dbReference type="EMBL" id="JBHSMJ010000029">
    <property type="protein sequence ID" value="MFC5450719.1"/>
    <property type="molecule type" value="Genomic_DNA"/>
</dbReference>
<dbReference type="RefSeq" id="WP_270878995.1">
    <property type="nucleotide sequence ID" value="NZ_JAQFVF010000022.1"/>
</dbReference>
<reference evidence="3" key="1">
    <citation type="journal article" date="2019" name="Int. J. Syst. Evol. Microbiol.">
        <title>The Global Catalogue of Microorganisms (GCM) 10K type strain sequencing project: providing services to taxonomists for standard genome sequencing and annotation.</title>
        <authorList>
            <consortium name="The Broad Institute Genomics Platform"/>
            <consortium name="The Broad Institute Genome Sequencing Center for Infectious Disease"/>
            <person name="Wu L."/>
            <person name="Ma J."/>
        </authorList>
    </citation>
    <scope>NUCLEOTIDE SEQUENCE [LARGE SCALE GENOMIC DNA]</scope>
    <source>
        <strain evidence="3">KACC 11904</strain>
    </source>
</reference>
<dbReference type="InterPro" id="IPR003607">
    <property type="entry name" value="HD/PDEase_dom"/>
</dbReference>
<feature type="domain" description="HD-GYP" evidence="1">
    <location>
        <begin position="105"/>
        <end position="292"/>
    </location>
</feature>
<keyword evidence="3" id="KW-1185">Reference proteome</keyword>
<evidence type="ECO:0000313" key="3">
    <source>
        <dbReference type="Proteomes" id="UP001596044"/>
    </source>
</evidence>
<comment type="caution">
    <text evidence="2">The sequence shown here is derived from an EMBL/GenBank/DDBJ whole genome shotgun (WGS) entry which is preliminary data.</text>
</comment>
<dbReference type="CDD" id="cd00077">
    <property type="entry name" value="HDc"/>
    <property type="match status" value="1"/>
</dbReference>
<dbReference type="EC" id="3.1.4.-" evidence="2"/>
<accession>A0ABW0KBE7</accession>
<protein>
    <submittedName>
        <fullName evidence="2">HD-GYP domain-containing protein</fullName>
        <ecNumber evidence="2">3.1.4.-</ecNumber>
    </submittedName>
</protein>
<dbReference type="InterPro" id="IPR037522">
    <property type="entry name" value="HD_GYP_dom"/>
</dbReference>
<evidence type="ECO:0000259" key="1">
    <source>
        <dbReference type="PROSITE" id="PS51832"/>
    </source>
</evidence>
<dbReference type="PANTHER" id="PTHR43155">
    <property type="entry name" value="CYCLIC DI-GMP PHOSPHODIESTERASE PA4108-RELATED"/>
    <property type="match status" value="1"/>
</dbReference>
<sequence>MKYVHMDSVEPGQYLGRTIFSSNGAVLLSEGVQLTVYMISTLNRIGVTMVYIKDPNLEDVEIPEVISEETKRTVMKQMGETFASIRSGKDFDTRAINVSINTLLDEVMKNKDVLVQLSDIRTQDNEKYVHATNVSMMAILVGINMGLNPSQLKELAVGALLHDIGQIESLTDDEADDPKKHHTWRGFETLKNKREFSLLIAHVAFQHHEALDGTGVPRGITSEEIHLYAKITAVANMYDNLVAHVAGGQHMQPHEACEHMMALAGTKLDRDVLIQFLKIVSIYPTGTSVRLTTRESGVVVGQHRGLPSRPIVRIIKQEAGVKDLDVKEIDLAKHTTVFIDQVLT</sequence>
<organism evidence="2 3">
    <name type="scientific">Paenibacillus aestuarii</name>
    <dbReference type="NCBI Taxonomy" id="516965"/>
    <lineage>
        <taxon>Bacteria</taxon>
        <taxon>Bacillati</taxon>
        <taxon>Bacillota</taxon>
        <taxon>Bacilli</taxon>
        <taxon>Bacillales</taxon>
        <taxon>Paenibacillaceae</taxon>
        <taxon>Paenibacillus</taxon>
    </lineage>
</organism>
<gene>
    <name evidence="2" type="ORF">ACFPOG_20920</name>
</gene>
<evidence type="ECO:0000313" key="2">
    <source>
        <dbReference type="EMBL" id="MFC5450719.1"/>
    </source>
</evidence>
<dbReference type="Pfam" id="PF13487">
    <property type="entry name" value="HD_5"/>
    <property type="match status" value="1"/>
</dbReference>
<name>A0ABW0KBE7_9BACL</name>